<evidence type="ECO:0000259" key="3">
    <source>
        <dbReference type="PROSITE" id="PS01031"/>
    </source>
</evidence>
<gene>
    <name evidence="4" type="ORF">LNP07_05555</name>
</gene>
<dbReference type="RefSeq" id="WP_248601820.1">
    <property type="nucleotide sequence ID" value="NZ_JAJIAO010000005.1"/>
</dbReference>
<reference evidence="4 5" key="1">
    <citation type="submission" date="2021-11" db="EMBL/GenBank/DDBJ databases">
        <title>Comparative genomics of bee honey and flower isolates.</title>
        <authorList>
            <person name="Bechtner J.D."/>
            <person name="Gallus M.K."/>
            <person name="Ehrmann M."/>
        </authorList>
    </citation>
    <scope>NUCLEOTIDE SEQUENCE [LARGE SCALE GENOMIC DNA]</scope>
    <source>
        <strain evidence="4 5">M161</strain>
    </source>
</reference>
<dbReference type="PANTHER" id="PTHR11527">
    <property type="entry name" value="HEAT-SHOCK PROTEIN 20 FAMILY MEMBER"/>
    <property type="match status" value="1"/>
</dbReference>
<evidence type="ECO:0000313" key="5">
    <source>
        <dbReference type="Proteomes" id="UP001522905"/>
    </source>
</evidence>
<dbReference type="EMBL" id="JAJIAO010000005">
    <property type="protein sequence ID" value="MCK8624981.1"/>
    <property type="molecule type" value="Genomic_DNA"/>
</dbReference>
<keyword evidence="5" id="KW-1185">Reference proteome</keyword>
<evidence type="ECO:0000313" key="4">
    <source>
        <dbReference type="EMBL" id="MCK8624981.1"/>
    </source>
</evidence>
<dbReference type="CDD" id="cd06471">
    <property type="entry name" value="ACD_LpsHSP_like"/>
    <property type="match status" value="1"/>
</dbReference>
<dbReference type="InterPro" id="IPR002068">
    <property type="entry name" value="A-crystallin/Hsp20_dom"/>
</dbReference>
<dbReference type="Pfam" id="PF00011">
    <property type="entry name" value="HSP20"/>
    <property type="match status" value="1"/>
</dbReference>
<comment type="similarity">
    <text evidence="1 2">Belongs to the small heat shock protein (HSP20) family.</text>
</comment>
<sequence>MARELRNNMNLFSPMNNFMSDFDDNFFSSFAGNQMRTDVIENKDNYVVTSELPGFKKDNIHLNYRDNKLIIKADHEVNKDNNNNKFLRIERSSKSVARSFRIPNIKVEDIKASYDGGILKVTLPKDRQNNTVDNIDIE</sequence>
<dbReference type="Proteomes" id="UP001522905">
    <property type="component" value="Unassembled WGS sequence"/>
</dbReference>
<dbReference type="SUPFAM" id="SSF49764">
    <property type="entry name" value="HSP20-like chaperones"/>
    <property type="match status" value="1"/>
</dbReference>
<dbReference type="Gene3D" id="2.60.40.790">
    <property type="match status" value="1"/>
</dbReference>
<evidence type="ECO:0000256" key="1">
    <source>
        <dbReference type="PROSITE-ProRule" id="PRU00285"/>
    </source>
</evidence>
<protein>
    <submittedName>
        <fullName evidence="4">Hsp20/alpha crystallin family protein</fullName>
    </submittedName>
</protein>
<feature type="domain" description="SHSP" evidence="3">
    <location>
        <begin position="28"/>
        <end position="138"/>
    </location>
</feature>
<dbReference type="InterPro" id="IPR031107">
    <property type="entry name" value="Small_HSP"/>
</dbReference>
<proteinExistence type="inferred from homology"/>
<comment type="caution">
    <text evidence="4">The sequence shown here is derived from an EMBL/GenBank/DDBJ whole genome shotgun (WGS) entry which is preliminary data.</text>
</comment>
<accession>A0ABT0I2R4</accession>
<dbReference type="InterPro" id="IPR008978">
    <property type="entry name" value="HSP20-like_chaperone"/>
</dbReference>
<evidence type="ECO:0000256" key="2">
    <source>
        <dbReference type="RuleBase" id="RU003616"/>
    </source>
</evidence>
<name>A0ABT0I2R4_9LACO</name>
<dbReference type="PROSITE" id="PS01031">
    <property type="entry name" value="SHSP"/>
    <property type="match status" value="1"/>
</dbReference>
<organism evidence="4 5">
    <name type="scientific">Apilactobacillus xinyiensis</name>
    <dbReference type="NCBI Taxonomy" id="2841032"/>
    <lineage>
        <taxon>Bacteria</taxon>
        <taxon>Bacillati</taxon>
        <taxon>Bacillota</taxon>
        <taxon>Bacilli</taxon>
        <taxon>Lactobacillales</taxon>
        <taxon>Lactobacillaceae</taxon>
        <taxon>Apilactobacillus</taxon>
    </lineage>
</organism>